<keyword evidence="2" id="KW-0472">Membrane</keyword>
<evidence type="ECO:0000256" key="3">
    <source>
        <dbReference type="SAM" id="SignalP"/>
    </source>
</evidence>
<comment type="caution">
    <text evidence="5">The sequence shown here is derived from an EMBL/GenBank/DDBJ whole genome shotgun (WGS) entry which is preliminary data.</text>
</comment>
<dbReference type="GO" id="GO:0003677">
    <property type="term" value="F:DNA binding"/>
    <property type="evidence" value="ECO:0007669"/>
    <property type="project" value="InterPro"/>
</dbReference>
<evidence type="ECO:0000313" key="5">
    <source>
        <dbReference type="EMBL" id="MCW3806900.1"/>
    </source>
</evidence>
<dbReference type="InterPro" id="IPR015943">
    <property type="entry name" value="WD40/YVTN_repeat-like_dom_sf"/>
</dbReference>
<sequence>MIKAFRFLLFWLIILNGSLATSQNSKIGIPEIEYYNRRVYHAATQNWDITQGATEMMYFANNTGMLEYDGTNWKKYSDFGGVVMRCVQAVGDKIYTGAYNEIGYYSPDENCNLVYKSLVQDPRIRELEDFWSIHSWNNKVVFLSLKGLCIYENDKLQSIIPSSSRFISSFVVNGLLLVQDEKDGLMEIRGDKCYHVANGKVLSGKQVSTIMSLSESELLIGTINDGFYIWDMQNIYPWEVSSNKLLKEVNIYRGQKYSEELFAIGTIQGGLVMIDRRGDVFMQIDKDRGLNNNTLLSIFVDREGNIWGGLDNGIVKINFNSSISFLQGYYNLGTGYTMDKFGGDYYFGTNQALYKISEEGFRNPLKDRDDFERIAGTEGQVWSVYHDENTLLCGHTNGVFQVKGNKGELLSSEEISGVWVFKRVPGHEDLLMLGTYSGLIVLEKKDGKWHYRNKVKGFDESSRFLEFDSFGNLWVSHGYRGIYKMHINEGITEVKDVMRFKNEEVADNKSSLVLSKINGECIFTSEDGVYSYDLEESSFVRNKKYETIFEKIDFPNSIIQDDYRNLWCFSSGTTYVLRYLEDGSYRKIEYPFLPLHQKLVNAFESLYIEDADNVFFGIEDGFAHYSSDAFKNYKTPFNVHIRSFQESKDSVSYFLHGNVLSQQAIPEFPFKKNAFEISYAATFFEDLNIEYTTNLKGYDSYHSTWTRVNKVNYANLHEGEYVFEVKAKNSYGIESLPIQFKFVVLPPWHRSTSAKTGFAILFVVLLALVYYFFSKRIELSRQKEKAKQQERFRIKEEQLKNAALVSEKEMIRLRNEKLRSEMVFKEKELANSTVHIIQKNDFLSEIKDQLKRIVKVGDKNEWERKVRSLIKKIDRDIANENNWEVFETHFGQVHEAFFQRLKEKHPELTSREQKLCAYVKMGMASKDIASLMNITTRAVENNRSKLRQKLGMVQGDNLLDYIEQL</sequence>
<reference evidence="5" key="1">
    <citation type="submission" date="2022-10" db="EMBL/GenBank/DDBJ databases">
        <authorList>
            <person name="Yu W.X."/>
        </authorList>
    </citation>
    <scope>NUCLEOTIDE SEQUENCE</scope>
    <source>
        <strain evidence="5">D04</strain>
    </source>
</reference>
<dbReference type="Pfam" id="PF00196">
    <property type="entry name" value="GerE"/>
    <property type="match status" value="1"/>
</dbReference>
<evidence type="ECO:0000256" key="1">
    <source>
        <dbReference type="SAM" id="Coils"/>
    </source>
</evidence>
<dbReference type="Gene3D" id="1.10.10.10">
    <property type="entry name" value="Winged helix-like DNA-binding domain superfamily/Winged helix DNA-binding domain"/>
    <property type="match status" value="1"/>
</dbReference>
<organism evidence="5 6">
    <name type="scientific">Plebeiibacterium marinum</name>
    <dbReference type="NCBI Taxonomy" id="2992111"/>
    <lineage>
        <taxon>Bacteria</taxon>
        <taxon>Pseudomonadati</taxon>
        <taxon>Bacteroidota</taxon>
        <taxon>Bacteroidia</taxon>
        <taxon>Marinilabiliales</taxon>
        <taxon>Marinilabiliaceae</taxon>
        <taxon>Plebeiibacterium</taxon>
    </lineage>
</organism>
<dbReference type="RefSeq" id="WP_301200787.1">
    <property type="nucleotide sequence ID" value="NZ_JAPDPI010000032.1"/>
</dbReference>
<dbReference type="InterPro" id="IPR016032">
    <property type="entry name" value="Sig_transdc_resp-reg_C-effctor"/>
</dbReference>
<keyword evidence="2" id="KW-0812">Transmembrane</keyword>
<feature type="chain" id="PRO_5042146469" evidence="3">
    <location>
        <begin position="21"/>
        <end position="965"/>
    </location>
</feature>
<dbReference type="InterPro" id="IPR011123">
    <property type="entry name" value="Y_Y_Y"/>
</dbReference>
<keyword evidence="3" id="KW-0732">Signal</keyword>
<name>A0AAE3SKI3_9BACT</name>
<keyword evidence="6" id="KW-1185">Reference proteome</keyword>
<dbReference type="SUPFAM" id="SSF46894">
    <property type="entry name" value="C-terminal effector domain of the bipartite response regulators"/>
    <property type="match status" value="1"/>
</dbReference>
<dbReference type="InterPro" id="IPR011047">
    <property type="entry name" value="Quinoprotein_ADH-like_sf"/>
</dbReference>
<keyword evidence="1" id="KW-0175">Coiled coil</keyword>
<dbReference type="GO" id="GO:0006355">
    <property type="term" value="P:regulation of DNA-templated transcription"/>
    <property type="evidence" value="ECO:0007669"/>
    <property type="project" value="InterPro"/>
</dbReference>
<dbReference type="EMBL" id="JAPDPI010000032">
    <property type="protein sequence ID" value="MCW3806900.1"/>
    <property type="molecule type" value="Genomic_DNA"/>
</dbReference>
<protein>
    <submittedName>
        <fullName evidence="5">LuxR C-terminal-related transcriptional regulator</fullName>
    </submittedName>
</protein>
<dbReference type="InterPro" id="IPR000792">
    <property type="entry name" value="Tscrpt_reg_LuxR_C"/>
</dbReference>
<evidence type="ECO:0000259" key="4">
    <source>
        <dbReference type="SMART" id="SM00421"/>
    </source>
</evidence>
<dbReference type="AlphaFoldDB" id="A0AAE3SKI3"/>
<feature type="coiled-coil region" evidence="1">
    <location>
        <begin position="796"/>
        <end position="828"/>
    </location>
</feature>
<evidence type="ECO:0000313" key="6">
    <source>
        <dbReference type="Proteomes" id="UP001207408"/>
    </source>
</evidence>
<gene>
    <name evidence="5" type="ORF">OM074_14780</name>
</gene>
<keyword evidence="2" id="KW-1133">Transmembrane helix</keyword>
<proteinExistence type="predicted"/>
<dbReference type="SUPFAM" id="SSF50998">
    <property type="entry name" value="Quinoprotein alcohol dehydrogenase-like"/>
    <property type="match status" value="1"/>
</dbReference>
<feature type="domain" description="HTH luxR-type" evidence="4">
    <location>
        <begin position="905"/>
        <end position="962"/>
    </location>
</feature>
<dbReference type="Proteomes" id="UP001207408">
    <property type="component" value="Unassembled WGS sequence"/>
</dbReference>
<dbReference type="SMART" id="SM00421">
    <property type="entry name" value="HTH_LUXR"/>
    <property type="match status" value="1"/>
</dbReference>
<dbReference type="InterPro" id="IPR013783">
    <property type="entry name" value="Ig-like_fold"/>
</dbReference>
<accession>A0AAE3SKI3</accession>
<dbReference type="Pfam" id="PF07495">
    <property type="entry name" value="Y_Y_Y"/>
    <property type="match status" value="1"/>
</dbReference>
<dbReference type="Gene3D" id="2.130.10.10">
    <property type="entry name" value="YVTN repeat-like/Quinoprotein amine dehydrogenase"/>
    <property type="match status" value="2"/>
</dbReference>
<dbReference type="InterPro" id="IPR036388">
    <property type="entry name" value="WH-like_DNA-bd_sf"/>
</dbReference>
<feature type="transmembrane region" description="Helical" evidence="2">
    <location>
        <begin position="756"/>
        <end position="773"/>
    </location>
</feature>
<feature type="signal peptide" evidence="3">
    <location>
        <begin position="1"/>
        <end position="20"/>
    </location>
</feature>
<dbReference type="Gene3D" id="2.60.40.10">
    <property type="entry name" value="Immunoglobulins"/>
    <property type="match status" value="1"/>
</dbReference>
<evidence type="ECO:0000256" key="2">
    <source>
        <dbReference type="SAM" id="Phobius"/>
    </source>
</evidence>